<dbReference type="InterPro" id="IPR002925">
    <property type="entry name" value="Dienelactn_hydro"/>
</dbReference>
<organism evidence="2 3">
    <name type="scientific">Aplosporella prunicola CBS 121167</name>
    <dbReference type="NCBI Taxonomy" id="1176127"/>
    <lineage>
        <taxon>Eukaryota</taxon>
        <taxon>Fungi</taxon>
        <taxon>Dikarya</taxon>
        <taxon>Ascomycota</taxon>
        <taxon>Pezizomycotina</taxon>
        <taxon>Dothideomycetes</taxon>
        <taxon>Dothideomycetes incertae sedis</taxon>
        <taxon>Botryosphaeriales</taxon>
        <taxon>Aplosporellaceae</taxon>
        <taxon>Aplosporella</taxon>
    </lineage>
</organism>
<name>A0A6A6B2A8_9PEZI</name>
<accession>A0A6A6B2A8</accession>
<dbReference type="OrthoDB" id="17560at2759"/>
<reference evidence="2" key="1">
    <citation type="journal article" date="2020" name="Stud. Mycol.">
        <title>101 Dothideomycetes genomes: a test case for predicting lifestyles and emergence of pathogens.</title>
        <authorList>
            <person name="Haridas S."/>
            <person name="Albert R."/>
            <person name="Binder M."/>
            <person name="Bloem J."/>
            <person name="Labutti K."/>
            <person name="Salamov A."/>
            <person name="Andreopoulos B."/>
            <person name="Baker S."/>
            <person name="Barry K."/>
            <person name="Bills G."/>
            <person name="Bluhm B."/>
            <person name="Cannon C."/>
            <person name="Castanera R."/>
            <person name="Culley D."/>
            <person name="Daum C."/>
            <person name="Ezra D."/>
            <person name="Gonzalez J."/>
            <person name="Henrissat B."/>
            <person name="Kuo A."/>
            <person name="Liang C."/>
            <person name="Lipzen A."/>
            <person name="Lutzoni F."/>
            <person name="Magnuson J."/>
            <person name="Mondo S."/>
            <person name="Nolan M."/>
            <person name="Ohm R."/>
            <person name="Pangilinan J."/>
            <person name="Park H.-J."/>
            <person name="Ramirez L."/>
            <person name="Alfaro M."/>
            <person name="Sun H."/>
            <person name="Tritt A."/>
            <person name="Yoshinaga Y."/>
            <person name="Zwiers L.-H."/>
            <person name="Turgeon B."/>
            <person name="Goodwin S."/>
            <person name="Spatafora J."/>
            <person name="Crous P."/>
            <person name="Grigoriev I."/>
        </authorList>
    </citation>
    <scope>NUCLEOTIDE SEQUENCE</scope>
    <source>
        <strain evidence="2">CBS 121167</strain>
    </source>
</reference>
<sequence length="281" mass="31011">MSCPDCFGGHVHAGVPKGQVTKLHGIDTYVSQPAEGTPVKGIIVILHDGFGWEFVNNRLLADHYAEKGDYKVYLPDFVNGHVIPVWATDCLRALYRTDSTLTWLLKPFYLARLIYGGLPFMMHSKFPKTWPTVKAFMTAVRENEGASLPIGAAGFCWGGKHTAHLAHGHEAANGKPLIDAAFTGHPSRLQIPEELENVRIPMSFAVGDKDHALKPPQVQQIRDVIEGKPEGERGEVRTYLGASHGFCVRADLVLLDAERQATEAEEQALAWFGTHFGRVSY</sequence>
<evidence type="ECO:0000313" key="2">
    <source>
        <dbReference type="EMBL" id="KAF2137395.1"/>
    </source>
</evidence>
<keyword evidence="3" id="KW-1185">Reference proteome</keyword>
<protein>
    <recommendedName>
        <fullName evidence="1">Dienelactone hydrolase domain-containing protein</fullName>
    </recommendedName>
</protein>
<dbReference type="PANTHER" id="PTHR17630:SF105">
    <property type="entry name" value="DIENELACTONE HYDROLASE FAMILY PROTEIN (AFU_ORTHOLOGUE AFUA_4G08790)"/>
    <property type="match status" value="1"/>
</dbReference>
<feature type="domain" description="Dienelactone hydrolase" evidence="1">
    <location>
        <begin position="26"/>
        <end position="275"/>
    </location>
</feature>
<dbReference type="PANTHER" id="PTHR17630">
    <property type="entry name" value="DIENELACTONE HYDROLASE"/>
    <property type="match status" value="1"/>
</dbReference>
<dbReference type="EMBL" id="ML995503">
    <property type="protein sequence ID" value="KAF2137395.1"/>
    <property type="molecule type" value="Genomic_DNA"/>
</dbReference>
<dbReference type="Gene3D" id="3.40.50.1820">
    <property type="entry name" value="alpha/beta hydrolase"/>
    <property type="match status" value="1"/>
</dbReference>
<evidence type="ECO:0000313" key="3">
    <source>
        <dbReference type="Proteomes" id="UP000799438"/>
    </source>
</evidence>
<dbReference type="GeneID" id="54301931"/>
<dbReference type="SUPFAM" id="SSF53474">
    <property type="entry name" value="alpha/beta-Hydrolases"/>
    <property type="match status" value="1"/>
</dbReference>
<proteinExistence type="predicted"/>
<dbReference type="GO" id="GO:0016787">
    <property type="term" value="F:hydrolase activity"/>
    <property type="evidence" value="ECO:0007669"/>
    <property type="project" value="InterPro"/>
</dbReference>
<dbReference type="InterPro" id="IPR029058">
    <property type="entry name" value="AB_hydrolase_fold"/>
</dbReference>
<dbReference type="Pfam" id="PF01738">
    <property type="entry name" value="DLH"/>
    <property type="match status" value="1"/>
</dbReference>
<dbReference type="AlphaFoldDB" id="A0A6A6B2A8"/>
<gene>
    <name evidence="2" type="ORF">K452DRAFT_321814</name>
</gene>
<dbReference type="RefSeq" id="XP_033393111.1">
    <property type="nucleotide sequence ID" value="XM_033544435.1"/>
</dbReference>
<evidence type="ECO:0000259" key="1">
    <source>
        <dbReference type="Pfam" id="PF01738"/>
    </source>
</evidence>
<dbReference type="Proteomes" id="UP000799438">
    <property type="component" value="Unassembled WGS sequence"/>
</dbReference>